<accession>A0A813L8D3</accession>
<dbReference type="EMBL" id="CAJNNW010034090">
    <property type="protein sequence ID" value="CAE8721559.1"/>
    <property type="molecule type" value="Genomic_DNA"/>
</dbReference>
<dbReference type="Proteomes" id="UP000626109">
    <property type="component" value="Unassembled WGS sequence"/>
</dbReference>
<name>A0A813L8D3_POLGL</name>
<gene>
    <name evidence="2" type="ORF">PGLA2088_LOCUS42003</name>
</gene>
<evidence type="ECO:0000256" key="1">
    <source>
        <dbReference type="SAM" id="MobiDB-lite"/>
    </source>
</evidence>
<protein>
    <submittedName>
        <fullName evidence="2">Uncharacterized protein</fullName>
    </submittedName>
</protein>
<feature type="region of interest" description="Disordered" evidence="1">
    <location>
        <begin position="1"/>
        <end position="41"/>
    </location>
</feature>
<feature type="non-terminal residue" evidence="2">
    <location>
        <position position="1"/>
    </location>
</feature>
<organism evidence="2 3">
    <name type="scientific">Polarella glacialis</name>
    <name type="common">Dinoflagellate</name>
    <dbReference type="NCBI Taxonomy" id="89957"/>
    <lineage>
        <taxon>Eukaryota</taxon>
        <taxon>Sar</taxon>
        <taxon>Alveolata</taxon>
        <taxon>Dinophyceae</taxon>
        <taxon>Suessiales</taxon>
        <taxon>Suessiaceae</taxon>
        <taxon>Polarella</taxon>
    </lineage>
</organism>
<sequence length="69" mass="7518">SGRHAAALGEGPGWTPNRTDGELKRAGVGPPRSRFAGGFRGWRPPVHCPPGLLQLRISVRGRVAEHHRY</sequence>
<feature type="non-terminal residue" evidence="2">
    <location>
        <position position="69"/>
    </location>
</feature>
<reference evidence="2" key="1">
    <citation type="submission" date="2021-02" db="EMBL/GenBank/DDBJ databases">
        <authorList>
            <person name="Dougan E. K."/>
            <person name="Rhodes N."/>
            <person name="Thang M."/>
            <person name="Chan C."/>
        </authorList>
    </citation>
    <scope>NUCLEOTIDE SEQUENCE</scope>
</reference>
<proteinExistence type="predicted"/>
<dbReference type="AlphaFoldDB" id="A0A813L8D3"/>
<comment type="caution">
    <text evidence="2">The sequence shown here is derived from an EMBL/GenBank/DDBJ whole genome shotgun (WGS) entry which is preliminary data.</text>
</comment>
<evidence type="ECO:0000313" key="2">
    <source>
        <dbReference type="EMBL" id="CAE8721559.1"/>
    </source>
</evidence>
<evidence type="ECO:0000313" key="3">
    <source>
        <dbReference type="Proteomes" id="UP000626109"/>
    </source>
</evidence>